<dbReference type="GO" id="GO:0006508">
    <property type="term" value="P:proteolysis"/>
    <property type="evidence" value="ECO:0007669"/>
    <property type="project" value="UniProtKB-KW"/>
</dbReference>
<dbReference type="Pfam" id="PF00665">
    <property type="entry name" value="rve"/>
    <property type="match status" value="1"/>
</dbReference>
<dbReference type="GO" id="GO:0008233">
    <property type="term" value="F:peptidase activity"/>
    <property type="evidence" value="ECO:0007669"/>
    <property type="project" value="UniProtKB-KW"/>
</dbReference>
<dbReference type="Ensembl" id="ENSORLT00015030140.1">
    <property type="protein sequence ID" value="ENSORLP00015020839.1"/>
    <property type="gene ID" value="ENSORLG00015022011.1"/>
</dbReference>
<keyword evidence="5" id="KW-0548">Nucleotidyltransferase</keyword>
<dbReference type="GO" id="GO:0003676">
    <property type="term" value="F:nucleic acid binding"/>
    <property type="evidence" value="ECO:0007669"/>
    <property type="project" value="InterPro"/>
</dbReference>
<feature type="domain" description="Reverse transcriptase" evidence="12">
    <location>
        <begin position="169"/>
        <end position="348"/>
    </location>
</feature>
<dbReference type="FunFam" id="3.30.420.10:FF:000032">
    <property type="entry name" value="Retrovirus-related Pol polyprotein from transposon 297-like Protein"/>
    <property type="match status" value="1"/>
</dbReference>
<reference evidence="14 15" key="2">
    <citation type="submission" date="2017-04" db="EMBL/GenBank/DDBJ databases">
        <title>CpG methylation of centromeres and impact of large insertions on vertebrate speciation.</title>
        <authorList>
            <person name="Ichikawa K."/>
            <person name="Yoshimura J."/>
            <person name="Morishita S."/>
        </authorList>
    </citation>
    <scope>NUCLEOTIDE SEQUENCE</scope>
    <source>
        <strain evidence="14 15">HSOK</strain>
    </source>
</reference>
<comment type="similarity">
    <text evidence="1">Belongs to the beta type-B retroviral polymerase family. HERV class-II K(HML-2) pol subfamily.</text>
</comment>
<dbReference type="GO" id="GO:0003964">
    <property type="term" value="F:RNA-directed DNA polymerase activity"/>
    <property type="evidence" value="ECO:0007669"/>
    <property type="project" value="UniProtKB-KW"/>
</dbReference>
<organism evidence="14 15">
    <name type="scientific">Oryzias latipes</name>
    <name type="common">Japanese rice fish</name>
    <name type="synonym">Japanese killifish</name>
    <dbReference type="NCBI Taxonomy" id="8090"/>
    <lineage>
        <taxon>Eukaryota</taxon>
        <taxon>Metazoa</taxon>
        <taxon>Chordata</taxon>
        <taxon>Craniata</taxon>
        <taxon>Vertebrata</taxon>
        <taxon>Euteleostomi</taxon>
        <taxon>Actinopterygii</taxon>
        <taxon>Neopterygii</taxon>
        <taxon>Teleostei</taxon>
        <taxon>Neoteleostei</taxon>
        <taxon>Acanthomorphata</taxon>
        <taxon>Ovalentaria</taxon>
        <taxon>Atherinomorphae</taxon>
        <taxon>Beloniformes</taxon>
        <taxon>Adrianichthyidae</taxon>
        <taxon>Oryziinae</taxon>
        <taxon>Oryzias</taxon>
    </lineage>
</organism>
<dbReference type="GO" id="GO:0004523">
    <property type="term" value="F:RNA-DNA hybrid ribonuclease activity"/>
    <property type="evidence" value="ECO:0007669"/>
    <property type="project" value="UniProtKB-EC"/>
</dbReference>
<dbReference type="InterPro" id="IPR041588">
    <property type="entry name" value="Integrase_H2C2"/>
</dbReference>
<dbReference type="CDD" id="cd09274">
    <property type="entry name" value="RNase_HI_RT_Ty3"/>
    <property type="match status" value="1"/>
</dbReference>
<dbReference type="Gene3D" id="3.10.10.10">
    <property type="entry name" value="HIV Type 1 Reverse Transcriptase, subunit A, domain 1"/>
    <property type="match status" value="1"/>
</dbReference>
<evidence type="ECO:0000256" key="1">
    <source>
        <dbReference type="ARBA" id="ARBA00010879"/>
    </source>
</evidence>
<dbReference type="InterPro" id="IPR050951">
    <property type="entry name" value="Retrovirus_Pol_polyprotein"/>
</dbReference>
<dbReference type="PROSITE" id="PS50994">
    <property type="entry name" value="INTEGRASE"/>
    <property type="match status" value="1"/>
</dbReference>
<evidence type="ECO:0000256" key="4">
    <source>
        <dbReference type="ARBA" id="ARBA00022679"/>
    </source>
</evidence>
<evidence type="ECO:0000313" key="14">
    <source>
        <dbReference type="Ensembl" id="ENSORLP00015020839.1"/>
    </source>
</evidence>
<sequence length="1078" mass="122099">MMMMPVYPGAPWLPKFKGPGEELKLCDWKEQIDGLLGSQELTEARRVVIVLGALADVSGPDYVSLSLEEDGVVEVALVHSTPDTGQHSLTEGVSNLVNRPDLTERQQEELATLLQKWEKVFAQHEEDFGRTNTVLHRIHTGDSLPVRERFRALPPSLYKEMTSLLTGMLERGVIKESKSPWAAPIVLVRKKDGTLRFCVDYRKLNAVTHKDAFPLPRIEETLTSLSQAEWFSTLDLASGYWQVEMHPEDQEKTAFTTPLGLYEFERMPFGLCNAPATFQRLMQQCLNGQIAQSLLVYLDDIIIYSPDFSSHLQHLDEVFGRLWQHGLKLRPDKCRLFQQEVKFLGHIVDRSGVRPDPEKVKAVQDWPIPSTIKGVRAFLGLAGYYRRFVAGFANIARPLNSLLVGIPATKRSGTQRIVWTPDCKASFDALKEALTQAPILAYADFNKPFVVYTDASHHGLGAVLAQVQEGRERVIAYASRSLHPSERNDVNYSSFKLELLALKWAITEKFKDYLMGAKFTVFTDNNPLAHLQTARLGAVEQRWVAQLASFDYDIKYRSGKNNTNADALSRLPASVIQDDTDAPAIASTAAVELTPEGSEWEEAQATDPDIQMVRRYVEKQEKPRKADRQVMSSRGQRLLQHWKRLQLRHNVLCRKVMDNKSHETHYQIICPSSRCQEVWRRVHEAAAHAGIDKTLVSLRKNFYWPGMEGEVRQFHQGCAACSLQKSRVEPKAPLHPVTVSYPLEVIALDFLSLGRTADEFPYILVATDQFTRFAWAIPTRDQTAQTTVKAIWANIIQNFGCPTRFHSDRGTNFESALMKELCETYGVVKSRTTPYHPAGNGSAERFNQTLLKMLRALEEEKQNFWPQYLAELVHAYNNTVHSATGYTPSFLMFGRHLRLPVDLNLAVGPQQPGYLVGGWVKDHHQKMSVAYRIARDQMKTASFQQKRHYDRSAKALPFLPGERVLVRLRNKRGRGKLAPWWSPEPFVVLEQVGDTGLVYRVRPEKGGQEKTLHRNSMKPCVLPPVVPQPAEQLQEPETALPVFYGFLPTAAQGQVNVEPLPRRSTRTNRGKPPARYGD</sequence>
<dbReference type="GO" id="GO:0015074">
    <property type="term" value="P:DNA integration"/>
    <property type="evidence" value="ECO:0007669"/>
    <property type="project" value="InterPro"/>
</dbReference>
<dbReference type="PANTHER" id="PTHR37984:SF15">
    <property type="entry name" value="INTEGRASE CATALYTIC DOMAIN-CONTAINING PROTEIN"/>
    <property type="match status" value="1"/>
</dbReference>
<evidence type="ECO:0000256" key="8">
    <source>
        <dbReference type="ARBA" id="ARBA00022801"/>
    </source>
</evidence>
<dbReference type="InterPro" id="IPR043502">
    <property type="entry name" value="DNA/RNA_pol_sf"/>
</dbReference>
<dbReference type="InterPro" id="IPR041577">
    <property type="entry name" value="RT_RNaseH_2"/>
</dbReference>
<dbReference type="InterPro" id="IPR043128">
    <property type="entry name" value="Rev_trsase/Diguanyl_cyclase"/>
</dbReference>
<dbReference type="PANTHER" id="PTHR37984">
    <property type="entry name" value="PROTEIN CBG26694"/>
    <property type="match status" value="1"/>
</dbReference>
<evidence type="ECO:0000256" key="5">
    <source>
        <dbReference type="ARBA" id="ARBA00022695"/>
    </source>
</evidence>
<reference key="1">
    <citation type="journal article" date="2007" name="Nature">
        <title>The medaka draft genome and insights into vertebrate genome evolution.</title>
        <authorList>
            <person name="Kasahara M."/>
            <person name="Naruse K."/>
            <person name="Sasaki S."/>
            <person name="Nakatani Y."/>
            <person name="Qu W."/>
            <person name="Ahsan B."/>
            <person name="Yamada T."/>
            <person name="Nagayasu Y."/>
            <person name="Doi K."/>
            <person name="Kasai Y."/>
            <person name="Jindo T."/>
            <person name="Kobayashi D."/>
            <person name="Shimada A."/>
            <person name="Toyoda A."/>
            <person name="Kuroki Y."/>
            <person name="Fujiyama A."/>
            <person name="Sasaki T."/>
            <person name="Shimizu A."/>
            <person name="Asakawa S."/>
            <person name="Shimizu N."/>
            <person name="Hashimoto S."/>
            <person name="Yang J."/>
            <person name="Lee Y."/>
            <person name="Matsushima K."/>
            <person name="Sugano S."/>
            <person name="Sakaizumi M."/>
            <person name="Narita T."/>
            <person name="Ohishi K."/>
            <person name="Haga S."/>
            <person name="Ohta F."/>
            <person name="Nomoto H."/>
            <person name="Nogata K."/>
            <person name="Morishita T."/>
            <person name="Endo T."/>
            <person name="Shin-I T."/>
            <person name="Takeda H."/>
            <person name="Morishita S."/>
            <person name="Kohara Y."/>
        </authorList>
    </citation>
    <scope>NUCLEOTIDE SEQUENCE [LARGE SCALE GENOMIC DNA]</scope>
    <source>
        <strain>Hd-rR</strain>
    </source>
</reference>
<evidence type="ECO:0000256" key="2">
    <source>
        <dbReference type="ARBA" id="ARBA00012180"/>
    </source>
</evidence>
<evidence type="ECO:0000259" key="12">
    <source>
        <dbReference type="PROSITE" id="PS50878"/>
    </source>
</evidence>
<reference evidence="14" key="4">
    <citation type="submission" date="2025-09" db="UniProtKB">
        <authorList>
            <consortium name="Ensembl"/>
        </authorList>
    </citation>
    <scope>IDENTIFICATION</scope>
    <source>
        <strain evidence="14">HSOK</strain>
    </source>
</reference>
<keyword evidence="4" id="KW-0808">Transferase</keyword>
<dbReference type="InterPro" id="IPR001584">
    <property type="entry name" value="Integrase_cat-core"/>
</dbReference>
<dbReference type="SUPFAM" id="SSF53098">
    <property type="entry name" value="Ribonuclease H-like"/>
    <property type="match status" value="1"/>
</dbReference>
<feature type="domain" description="Integrase catalytic" evidence="13">
    <location>
        <begin position="738"/>
        <end position="896"/>
    </location>
</feature>
<name>A0A3P9ILI5_ORYLA</name>
<accession>A0A3P9ILI5</accession>
<keyword evidence="7" id="KW-0255">Endonuclease</keyword>
<evidence type="ECO:0000256" key="10">
    <source>
        <dbReference type="ARBA" id="ARBA00039658"/>
    </source>
</evidence>
<evidence type="ECO:0000256" key="11">
    <source>
        <dbReference type="SAM" id="MobiDB-lite"/>
    </source>
</evidence>
<dbReference type="SUPFAM" id="SSF56672">
    <property type="entry name" value="DNA/RNA polymerases"/>
    <property type="match status" value="1"/>
</dbReference>
<dbReference type="Pfam" id="PF17921">
    <property type="entry name" value="Integrase_H2C2"/>
    <property type="match status" value="1"/>
</dbReference>
<dbReference type="Gene3D" id="1.10.340.70">
    <property type="match status" value="1"/>
</dbReference>
<dbReference type="Pfam" id="PF00078">
    <property type="entry name" value="RVT_1"/>
    <property type="match status" value="1"/>
</dbReference>
<dbReference type="FunFam" id="3.10.10.10:FF:000007">
    <property type="entry name" value="Retrovirus-related Pol polyprotein from transposon 17.6-like Protein"/>
    <property type="match status" value="1"/>
</dbReference>
<evidence type="ECO:0000256" key="9">
    <source>
        <dbReference type="ARBA" id="ARBA00022918"/>
    </source>
</evidence>
<dbReference type="FunFam" id="3.30.70.270:FF:000020">
    <property type="entry name" value="Transposon Tf2-6 polyprotein-like Protein"/>
    <property type="match status" value="1"/>
</dbReference>
<dbReference type="Proteomes" id="UP000265200">
    <property type="component" value="Chromosome 6"/>
</dbReference>
<evidence type="ECO:0000259" key="13">
    <source>
        <dbReference type="PROSITE" id="PS50994"/>
    </source>
</evidence>
<proteinExistence type="inferred from homology"/>
<keyword evidence="9" id="KW-0695">RNA-directed DNA polymerase</keyword>
<dbReference type="InterPro" id="IPR036397">
    <property type="entry name" value="RNaseH_sf"/>
</dbReference>
<reference evidence="14" key="3">
    <citation type="submission" date="2025-08" db="UniProtKB">
        <authorList>
            <consortium name="Ensembl"/>
        </authorList>
    </citation>
    <scope>IDENTIFICATION</scope>
    <source>
        <strain evidence="14">HSOK</strain>
    </source>
</reference>
<feature type="region of interest" description="Disordered" evidence="11">
    <location>
        <begin position="1058"/>
        <end position="1078"/>
    </location>
</feature>
<dbReference type="FunFam" id="3.10.20.370:FF:000001">
    <property type="entry name" value="Retrovirus-related Pol polyprotein from transposon 17.6-like protein"/>
    <property type="match status" value="1"/>
</dbReference>
<dbReference type="Gene3D" id="3.30.70.270">
    <property type="match status" value="2"/>
</dbReference>
<evidence type="ECO:0000313" key="15">
    <source>
        <dbReference type="Proteomes" id="UP000265200"/>
    </source>
</evidence>
<dbReference type="InterPro" id="IPR012337">
    <property type="entry name" value="RNaseH-like_sf"/>
</dbReference>
<dbReference type="PROSITE" id="PS50878">
    <property type="entry name" value="RT_POL"/>
    <property type="match status" value="1"/>
</dbReference>
<dbReference type="EC" id="3.1.26.4" evidence="2"/>
<keyword evidence="8" id="KW-0378">Hydrolase</keyword>
<evidence type="ECO:0000256" key="3">
    <source>
        <dbReference type="ARBA" id="ARBA00022670"/>
    </source>
</evidence>
<protein>
    <recommendedName>
        <fullName evidence="10">Gypsy retrotransposon integrase-like protein 1</fullName>
        <ecNumber evidence="2">3.1.26.4</ecNumber>
    </recommendedName>
</protein>
<dbReference type="CDD" id="cd01647">
    <property type="entry name" value="RT_LTR"/>
    <property type="match status" value="1"/>
</dbReference>
<dbReference type="FunFam" id="1.10.340.70:FF:000001">
    <property type="entry name" value="Retrovirus-related Pol polyprotein from transposon gypsy-like Protein"/>
    <property type="match status" value="1"/>
</dbReference>
<dbReference type="Gene3D" id="3.30.420.10">
    <property type="entry name" value="Ribonuclease H-like superfamily/Ribonuclease H"/>
    <property type="match status" value="1"/>
</dbReference>
<dbReference type="InterPro" id="IPR000477">
    <property type="entry name" value="RT_dom"/>
</dbReference>
<keyword evidence="6" id="KW-0540">Nuclease</keyword>
<evidence type="ECO:0000256" key="6">
    <source>
        <dbReference type="ARBA" id="ARBA00022722"/>
    </source>
</evidence>
<keyword evidence="3" id="KW-0645">Protease</keyword>
<dbReference type="AlphaFoldDB" id="A0A3P9ILI5"/>
<evidence type="ECO:0000256" key="7">
    <source>
        <dbReference type="ARBA" id="ARBA00022759"/>
    </source>
</evidence>
<dbReference type="Pfam" id="PF17919">
    <property type="entry name" value="RT_RNaseH_2"/>
    <property type="match status" value="1"/>
</dbReference>